<dbReference type="Proteomes" id="UP000189295">
    <property type="component" value="Unassembled WGS sequence"/>
</dbReference>
<dbReference type="RefSeq" id="WP_076954120.1">
    <property type="nucleotide sequence ID" value="NZ_MNPW01000013.1"/>
</dbReference>
<proteinExistence type="predicted"/>
<evidence type="ECO:0000313" key="2">
    <source>
        <dbReference type="EMBL" id="ONH50904.1"/>
    </source>
</evidence>
<feature type="transmembrane region" description="Helical" evidence="1">
    <location>
        <begin position="20"/>
        <end position="43"/>
    </location>
</feature>
<dbReference type="InterPro" id="IPR022266">
    <property type="entry name" value="DtrJ-like"/>
</dbReference>
<feature type="transmembrane region" description="Helical" evidence="1">
    <location>
        <begin position="197"/>
        <end position="215"/>
    </location>
</feature>
<comment type="caution">
    <text evidence="2">The sequence shown here is derived from an EMBL/GenBank/DDBJ whole genome shotgun (WGS) entry which is preliminary data.</text>
</comment>
<feature type="transmembrane region" description="Helical" evidence="1">
    <location>
        <begin position="221"/>
        <end position="240"/>
    </location>
</feature>
<keyword evidence="1" id="KW-0812">Transmembrane</keyword>
<reference evidence="2 3" key="1">
    <citation type="submission" date="2016-10" db="EMBL/GenBank/DDBJ databases">
        <title>Pseudomonas lactis sp. nov. and Pseudomonas paralactis sp. nov., isolated from bovine raw milk.</title>
        <authorList>
            <person name="Von Neubeck M."/>
            <person name="Huptas C."/>
            <person name="Glueck C."/>
            <person name="Krewinkel M."/>
            <person name="Stoeckel M."/>
            <person name="Stressler T."/>
            <person name="Fischer L."/>
            <person name="Hinrichs J."/>
            <person name="Scherer S."/>
            <person name="Wenning M."/>
        </authorList>
    </citation>
    <scope>NUCLEOTIDE SEQUENCE [LARGE SCALE GENOMIC DNA]</scope>
    <source>
        <strain evidence="2 3">DSM 17516</strain>
    </source>
</reference>
<dbReference type="NCBIfam" id="TIGR03747">
    <property type="entry name" value="conj_TIGR03747"/>
    <property type="match status" value="1"/>
</dbReference>
<evidence type="ECO:0000256" key="1">
    <source>
        <dbReference type="SAM" id="Phobius"/>
    </source>
</evidence>
<sequence>MRDPISVAHKQETAQRGLVVFLFTLPLRILGLLLGSLLLSLIIELVGMQLFWPEQGWRHAQAMMNFELQQFSTQFTRSLVVQAPGRIAYRWVTWLHESLLLDTGVLNWVERVNAQAQFSDTRRGFNAVVAQAVTHLENYVLAAFYASATFGLRVLLLVLTLPLFLLAAVTGMVDGLVRRDVRRFGAGRESGFVYHRARALLMPLALSPWAVYLALPISVHPLVILLPSALLLGIAIRITVASFKKYL</sequence>
<protein>
    <submittedName>
        <fullName evidence="2">Integrating conjugative element membrane protein</fullName>
    </submittedName>
</protein>
<evidence type="ECO:0000313" key="3">
    <source>
        <dbReference type="Proteomes" id="UP000189295"/>
    </source>
</evidence>
<accession>A0A1V2K0F4</accession>
<gene>
    <name evidence="2" type="ORF">BLL36_23625</name>
</gene>
<dbReference type="Pfam" id="PF14348">
    <property type="entry name" value="DtrJ-like"/>
    <property type="match status" value="1"/>
</dbReference>
<keyword evidence="1" id="KW-0472">Membrane</keyword>
<organism evidence="2 3">
    <name type="scientific">Pseudomonas cedrina subsp. cedrina</name>
    <dbReference type="NCBI Taxonomy" id="76762"/>
    <lineage>
        <taxon>Bacteria</taxon>
        <taxon>Pseudomonadati</taxon>
        <taxon>Pseudomonadota</taxon>
        <taxon>Gammaproteobacteria</taxon>
        <taxon>Pseudomonadales</taxon>
        <taxon>Pseudomonadaceae</taxon>
        <taxon>Pseudomonas</taxon>
    </lineage>
</organism>
<dbReference type="OrthoDB" id="8443503at2"/>
<dbReference type="AlphaFoldDB" id="A0A1V2K0F4"/>
<name>A0A1V2K0F4_PSECE</name>
<feature type="transmembrane region" description="Helical" evidence="1">
    <location>
        <begin position="154"/>
        <end position="177"/>
    </location>
</feature>
<dbReference type="EMBL" id="MNPW01000013">
    <property type="protein sequence ID" value="ONH50904.1"/>
    <property type="molecule type" value="Genomic_DNA"/>
</dbReference>
<keyword evidence="1" id="KW-1133">Transmembrane helix</keyword>